<evidence type="ECO:0000313" key="2">
    <source>
        <dbReference type="EMBL" id="PEN08769.1"/>
    </source>
</evidence>
<dbReference type="InterPro" id="IPR036102">
    <property type="entry name" value="OsmC/Ohrsf"/>
</dbReference>
<dbReference type="InterPro" id="IPR052924">
    <property type="entry name" value="OsmC/Ohr_hydroprdx_reductase"/>
</dbReference>
<reference evidence="2 3" key="1">
    <citation type="submission" date="2017-10" db="EMBL/GenBank/DDBJ databases">
        <title>Draft genome of Longimonas halophila.</title>
        <authorList>
            <person name="Goh K.M."/>
            <person name="Shamsir M.S."/>
            <person name="Lim S.W."/>
        </authorList>
    </citation>
    <scope>NUCLEOTIDE SEQUENCE [LARGE SCALE GENOMIC DNA]</scope>
    <source>
        <strain evidence="2 3">KCTC 42399</strain>
    </source>
</reference>
<keyword evidence="3" id="KW-1185">Reference proteome</keyword>
<feature type="compositionally biased region" description="Polar residues" evidence="1">
    <location>
        <begin position="1"/>
        <end position="11"/>
    </location>
</feature>
<dbReference type="RefSeq" id="WP_098061163.1">
    <property type="nucleotide sequence ID" value="NZ_PDEP01000002.1"/>
</dbReference>
<dbReference type="OrthoDB" id="1433018at2"/>
<feature type="compositionally biased region" description="Basic and acidic residues" evidence="1">
    <location>
        <begin position="14"/>
        <end position="24"/>
    </location>
</feature>
<gene>
    <name evidence="2" type="ORF">CRI93_03155</name>
</gene>
<dbReference type="EMBL" id="PDEP01000002">
    <property type="protein sequence ID" value="PEN08769.1"/>
    <property type="molecule type" value="Genomic_DNA"/>
</dbReference>
<evidence type="ECO:0000313" key="3">
    <source>
        <dbReference type="Proteomes" id="UP000221024"/>
    </source>
</evidence>
<dbReference type="InterPro" id="IPR003718">
    <property type="entry name" value="OsmC/Ohr_fam"/>
</dbReference>
<comment type="caution">
    <text evidence="2">The sequence shown here is derived from an EMBL/GenBank/DDBJ whole genome shotgun (WGS) entry which is preliminary data.</text>
</comment>
<feature type="region of interest" description="Disordered" evidence="1">
    <location>
        <begin position="1"/>
        <end position="43"/>
    </location>
</feature>
<dbReference type="SUPFAM" id="SSF82784">
    <property type="entry name" value="OsmC-like"/>
    <property type="match status" value="1"/>
</dbReference>
<sequence length="180" mass="19282">MTEHNTASVQERQAPLRERYKDAPSEAAITDQARTTGGTDTDPFHGHVVPGSEDYGVTWPFGIHRAVGGHHDAPNPGDVLCAALAVCLDSTIRMIADRLGVTLNSLEVDVEADVDVRGTLLVERTVPVGFQTMRCHVDIEAVEGTDPKVMQKLLAAAEHSCVVLQTLRSGVPVETSFDGA</sequence>
<organism evidence="2 3">
    <name type="scientific">Longimonas halophila</name>
    <dbReference type="NCBI Taxonomy" id="1469170"/>
    <lineage>
        <taxon>Bacteria</taxon>
        <taxon>Pseudomonadati</taxon>
        <taxon>Rhodothermota</taxon>
        <taxon>Rhodothermia</taxon>
        <taxon>Rhodothermales</taxon>
        <taxon>Salisaetaceae</taxon>
        <taxon>Longimonas</taxon>
    </lineage>
</organism>
<proteinExistence type="predicted"/>
<protein>
    <submittedName>
        <fullName evidence="2">Osmotically inducible protein OsmC</fullName>
    </submittedName>
</protein>
<dbReference type="AlphaFoldDB" id="A0A2H3NS05"/>
<name>A0A2H3NS05_9BACT</name>
<dbReference type="Gene3D" id="3.30.300.20">
    <property type="match status" value="1"/>
</dbReference>
<dbReference type="Pfam" id="PF02566">
    <property type="entry name" value="OsmC"/>
    <property type="match status" value="1"/>
</dbReference>
<dbReference type="PANTHER" id="PTHR35368:SF1">
    <property type="entry name" value="HYDROPEROXIDE REDUCTASE"/>
    <property type="match status" value="1"/>
</dbReference>
<dbReference type="InterPro" id="IPR015946">
    <property type="entry name" value="KH_dom-like_a/b"/>
</dbReference>
<evidence type="ECO:0000256" key="1">
    <source>
        <dbReference type="SAM" id="MobiDB-lite"/>
    </source>
</evidence>
<dbReference type="Proteomes" id="UP000221024">
    <property type="component" value="Unassembled WGS sequence"/>
</dbReference>
<dbReference type="PANTHER" id="PTHR35368">
    <property type="entry name" value="HYDROPEROXIDE REDUCTASE"/>
    <property type="match status" value="1"/>
</dbReference>
<accession>A0A2H3NS05</accession>